<evidence type="ECO:0000256" key="1">
    <source>
        <dbReference type="SAM" id="Phobius"/>
    </source>
</evidence>
<accession>A0A1F6C9M6</accession>
<sequence>MDAHLKECPGCVEALNGVRRMRGRLGRLEQVRPSPDFTFAVRGKLLMEAARSRRGLTARITTWLFPTVPRTMLAGAFAVVVVVGLALIVNGPNRPLSTPKSHTQAVRESPPSQVHEIPSHYVLERIPPSSRRGMAISSRTYKIRGDSLSVPHSGRAANVQYVRF</sequence>
<name>A0A1F6C9M6_HANXR</name>
<reference evidence="2 3" key="1">
    <citation type="journal article" date="2016" name="Nat. Commun.">
        <title>Thousands of microbial genomes shed light on interconnected biogeochemical processes in an aquifer system.</title>
        <authorList>
            <person name="Anantharaman K."/>
            <person name="Brown C.T."/>
            <person name="Hug L.A."/>
            <person name="Sharon I."/>
            <person name="Castelle C.J."/>
            <person name="Probst A.J."/>
            <person name="Thomas B.C."/>
            <person name="Singh A."/>
            <person name="Wilkins M.J."/>
            <person name="Karaoz U."/>
            <person name="Brodie E.L."/>
            <person name="Williams K.H."/>
            <person name="Hubbard S.S."/>
            <person name="Banfield J.F."/>
        </authorList>
    </citation>
    <scope>NUCLEOTIDE SEQUENCE [LARGE SCALE GENOMIC DNA]</scope>
    <source>
        <strain evidence="3">RIFCSPLOWO2_12_FULL_64_10</strain>
    </source>
</reference>
<keyword evidence="1" id="KW-0472">Membrane</keyword>
<dbReference type="AlphaFoldDB" id="A0A1F6C9M6"/>
<evidence type="ECO:0008006" key="4">
    <source>
        <dbReference type="Google" id="ProtNLM"/>
    </source>
</evidence>
<keyword evidence="1" id="KW-1133">Transmembrane helix</keyword>
<organism evidence="2 3">
    <name type="scientific">Handelsmanbacteria sp. (strain RIFCSPLOWO2_12_FULL_64_10)</name>
    <dbReference type="NCBI Taxonomy" id="1817868"/>
    <lineage>
        <taxon>Bacteria</taxon>
        <taxon>Candidatus Handelsmaniibacteriota</taxon>
    </lineage>
</organism>
<dbReference type="Proteomes" id="UP000178606">
    <property type="component" value="Unassembled WGS sequence"/>
</dbReference>
<feature type="transmembrane region" description="Helical" evidence="1">
    <location>
        <begin position="72"/>
        <end position="91"/>
    </location>
</feature>
<evidence type="ECO:0000313" key="3">
    <source>
        <dbReference type="Proteomes" id="UP000178606"/>
    </source>
</evidence>
<evidence type="ECO:0000313" key="2">
    <source>
        <dbReference type="EMBL" id="OGG45883.1"/>
    </source>
</evidence>
<gene>
    <name evidence="2" type="ORF">A3F84_17165</name>
</gene>
<dbReference type="EMBL" id="MFKF01000360">
    <property type="protein sequence ID" value="OGG45883.1"/>
    <property type="molecule type" value="Genomic_DNA"/>
</dbReference>
<comment type="caution">
    <text evidence="2">The sequence shown here is derived from an EMBL/GenBank/DDBJ whole genome shotgun (WGS) entry which is preliminary data.</text>
</comment>
<keyword evidence="1" id="KW-0812">Transmembrane</keyword>
<protein>
    <recommendedName>
        <fullName evidence="4">Zinc-finger domain-containing protein</fullName>
    </recommendedName>
</protein>
<proteinExistence type="predicted"/>